<dbReference type="GO" id="GO:0032259">
    <property type="term" value="P:methylation"/>
    <property type="evidence" value="ECO:0007669"/>
    <property type="project" value="UniProtKB-KW"/>
</dbReference>
<dbReference type="EMBL" id="JACHHX010000004">
    <property type="protein sequence ID" value="MBB5014868.1"/>
    <property type="molecule type" value="Genomic_DNA"/>
</dbReference>
<sequence length="215" mass="24258">MSVVCRVCGEGDPLPFQSVGGRDYWRCPLCEATLLDQAQLPSADAERAEYARHQNATGDAGYRRHLARLLDLLLPRLAPASAGLDYGCGPGPALAAMLREAGHDMALYDPFFHPDAAVLQRDYDFVVCTEAVEHFHHPAAEFARLRTLLRPGGWLGILTCFQTDDARFAGWHYRRDPTHVAFYRETTFHRLAARHGWHCEIPAKDVVLMRRHDHE</sequence>
<reference evidence="1 2" key="1">
    <citation type="submission" date="2020-08" db="EMBL/GenBank/DDBJ databases">
        <title>Genomic Encyclopedia of Type Strains, Phase IV (KMG-IV): sequencing the most valuable type-strain genomes for metagenomic binning, comparative biology and taxonomic classification.</title>
        <authorList>
            <person name="Goeker M."/>
        </authorList>
    </citation>
    <scope>NUCLEOTIDE SEQUENCE [LARGE SCALE GENOMIC DNA]</scope>
    <source>
        <strain evidence="1 2">DSM 25897</strain>
    </source>
</reference>
<dbReference type="SUPFAM" id="SSF53335">
    <property type="entry name" value="S-adenosyl-L-methionine-dependent methyltransferases"/>
    <property type="match status" value="1"/>
</dbReference>
<dbReference type="RefSeq" id="WP_183947447.1">
    <property type="nucleotide sequence ID" value="NZ_JACHHX010000004.1"/>
</dbReference>
<keyword evidence="1" id="KW-0489">Methyltransferase</keyword>
<organism evidence="1 2">
    <name type="scientific">Rehaibacterium terrae</name>
    <dbReference type="NCBI Taxonomy" id="1341696"/>
    <lineage>
        <taxon>Bacteria</taxon>
        <taxon>Pseudomonadati</taxon>
        <taxon>Pseudomonadota</taxon>
        <taxon>Gammaproteobacteria</taxon>
        <taxon>Lysobacterales</taxon>
        <taxon>Lysobacteraceae</taxon>
        <taxon>Rehaibacterium</taxon>
    </lineage>
</organism>
<keyword evidence="1" id="KW-0808">Transferase</keyword>
<dbReference type="GO" id="GO:0008168">
    <property type="term" value="F:methyltransferase activity"/>
    <property type="evidence" value="ECO:0007669"/>
    <property type="project" value="UniProtKB-KW"/>
</dbReference>
<accession>A0A7W8DD02</accession>
<dbReference type="InterPro" id="IPR029063">
    <property type="entry name" value="SAM-dependent_MTases_sf"/>
</dbReference>
<dbReference type="Proteomes" id="UP000519004">
    <property type="component" value="Unassembled WGS sequence"/>
</dbReference>
<dbReference type="AlphaFoldDB" id="A0A7W8DD02"/>
<protein>
    <submittedName>
        <fullName evidence="1">SAM-dependent methyltransferase</fullName>
    </submittedName>
</protein>
<proteinExistence type="predicted"/>
<keyword evidence="2" id="KW-1185">Reference proteome</keyword>
<dbReference type="Pfam" id="PF13489">
    <property type="entry name" value="Methyltransf_23"/>
    <property type="match status" value="1"/>
</dbReference>
<comment type="caution">
    <text evidence="1">The sequence shown here is derived from an EMBL/GenBank/DDBJ whole genome shotgun (WGS) entry which is preliminary data.</text>
</comment>
<dbReference type="Gene3D" id="3.40.50.150">
    <property type="entry name" value="Vaccinia Virus protein VP39"/>
    <property type="match status" value="1"/>
</dbReference>
<evidence type="ECO:0000313" key="2">
    <source>
        <dbReference type="Proteomes" id="UP000519004"/>
    </source>
</evidence>
<gene>
    <name evidence="1" type="ORF">HNQ58_000745</name>
</gene>
<evidence type="ECO:0000313" key="1">
    <source>
        <dbReference type="EMBL" id="MBB5014868.1"/>
    </source>
</evidence>
<name>A0A7W8DD02_9GAMM</name>